<proteinExistence type="predicted"/>
<dbReference type="AlphaFoldDB" id="A0A174LLG6"/>
<evidence type="ECO:0000313" key="1">
    <source>
        <dbReference type="EMBL" id="CUP25092.1"/>
    </source>
</evidence>
<accession>A0A174LLG6</accession>
<organism evidence="1 2">
    <name type="scientific">Faecalicatena contorta</name>
    <dbReference type="NCBI Taxonomy" id="39482"/>
    <lineage>
        <taxon>Bacteria</taxon>
        <taxon>Bacillati</taxon>
        <taxon>Bacillota</taxon>
        <taxon>Clostridia</taxon>
        <taxon>Lachnospirales</taxon>
        <taxon>Lachnospiraceae</taxon>
        <taxon>Faecalicatena</taxon>
    </lineage>
</organism>
<dbReference type="NCBIfam" id="TIGR01725">
    <property type="entry name" value="phge_HK97_gp10"/>
    <property type="match status" value="1"/>
</dbReference>
<dbReference type="InterPro" id="IPR010064">
    <property type="entry name" value="HK97-gp10_tail"/>
</dbReference>
<dbReference type="STRING" id="39482.ERS852491_04658"/>
<dbReference type="OrthoDB" id="4457835at2"/>
<evidence type="ECO:0000313" key="2">
    <source>
        <dbReference type="Proteomes" id="UP000095544"/>
    </source>
</evidence>
<reference evidence="1 2" key="1">
    <citation type="submission" date="2015-09" db="EMBL/GenBank/DDBJ databases">
        <authorList>
            <consortium name="Pathogen Informatics"/>
        </authorList>
    </citation>
    <scope>NUCLEOTIDE SEQUENCE [LARGE SCALE GENOMIC DNA]</scope>
    <source>
        <strain evidence="1 2">2789STDY5834876</strain>
    </source>
</reference>
<sequence length="169" mass="18813">MILGKMELENKLKDLSDISLRKGVGRGISLVQESAKSNCPSHDGELRQSIYSHTEEDENVIRGICGPAAKHGVYVELGTGPKGQAKHAGISPEVTVAYTQSPWWIHEGLGENEIDRATAEHYHFFHIDTPQGRFYQCSGQAAQPYLYPALKDNEDEIVRIIAKEVKKQL</sequence>
<gene>
    <name evidence="1" type="ORF">ERS852491_04658</name>
</gene>
<protein>
    <submittedName>
        <fullName evidence="1">Phage protein, HK97 gp10 family</fullName>
    </submittedName>
</protein>
<dbReference type="Proteomes" id="UP000095544">
    <property type="component" value="Unassembled WGS sequence"/>
</dbReference>
<name>A0A174LLG6_9FIRM</name>
<dbReference type="EMBL" id="CYZU01000071">
    <property type="protein sequence ID" value="CUP25092.1"/>
    <property type="molecule type" value="Genomic_DNA"/>
</dbReference>